<dbReference type="InterPro" id="IPR000794">
    <property type="entry name" value="Beta-ketoacyl_synthase"/>
</dbReference>
<dbReference type="GO" id="GO:0006633">
    <property type="term" value="P:fatty acid biosynthetic process"/>
    <property type="evidence" value="ECO:0007669"/>
    <property type="project" value="TreeGrafter"/>
</dbReference>
<dbReference type="Pfam" id="PF02801">
    <property type="entry name" value="Ketoacyl-synt_C"/>
    <property type="match status" value="1"/>
</dbReference>
<dbReference type="InterPro" id="IPR014030">
    <property type="entry name" value="Ketoacyl_synth_N"/>
</dbReference>
<evidence type="ECO:0000313" key="5">
    <source>
        <dbReference type="EMBL" id="QDY77050.1"/>
    </source>
</evidence>
<dbReference type="PROSITE" id="PS52004">
    <property type="entry name" value="KS3_2"/>
    <property type="match status" value="1"/>
</dbReference>
<dbReference type="Proteomes" id="UP000320580">
    <property type="component" value="Chromosome"/>
</dbReference>
<dbReference type="EMBL" id="CP042266">
    <property type="protein sequence ID" value="QDY77050.1"/>
    <property type="molecule type" value="Genomic_DNA"/>
</dbReference>
<dbReference type="SUPFAM" id="SSF53901">
    <property type="entry name" value="Thiolase-like"/>
    <property type="match status" value="2"/>
</dbReference>
<evidence type="ECO:0000256" key="3">
    <source>
        <dbReference type="RuleBase" id="RU003694"/>
    </source>
</evidence>
<dbReference type="PANTHER" id="PTHR11712">
    <property type="entry name" value="POLYKETIDE SYNTHASE-RELATED"/>
    <property type="match status" value="1"/>
</dbReference>
<accession>A0A5B8JH08</accession>
<dbReference type="SMART" id="SM00825">
    <property type="entry name" value="PKS_KS"/>
    <property type="match status" value="1"/>
</dbReference>
<sequence>MTRTTEAADRTARPVVLTGMAVTTGYGHGVDALREGLHSGVPAFTPVTRFDTSRYRVGIAAQGPAGLDLDTELKTLAEEACKQAGLSPAERAEALLLAARHADPAVSRLPRGQQRERPIGDTARWLAQECGFRAPGRTYINACVAAGAAVAEAAVLIATGRRDRVVVAAGHLVDAESFTTFDAGRALAADGRLRPFSAGRKGLLLGDGAGVVVLEAAGSRSGMRPLARLSGWGMAGDAHHVCQPHPQGLGMARSIELALRRAGLGPGDLDYVNAHGTGTPYNDSAESAGMHRAFGDLAERIPVSSTKSLTGHALQAAGMVELVITVLTVETGLLPVNSGYLGPDPDCRLDLVLDTPREREVRHAVSLNSAFGGANTALVVSAP</sequence>
<evidence type="ECO:0000256" key="1">
    <source>
        <dbReference type="ARBA" id="ARBA00008467"/>
    </source>
</evidence>
<protein>
    <submittedName>
        <fullName evidence="5">Beta-ketoacyl-[acyl-carrier-protein] synthase family protein</fullName>
    </submittedName>
</protein>
<name>A0A5B8JH08_9ACTN</name>
<dbReference type="RefSeq" id="WP_146480336.1">
    <property type="nucleotide sequence ID" value="NZ_CP042266.1"/>
</dbReference>
<organism evidence="5 6">
    <name type="scientific">Streptomyces qinzhouensis</name>
    <dbReference type="NCBI Taxonomy" id="2599401"/>
    <lineage>
        <taxon>Bacteria</taxon>
        <taxon>Bacillati</taxon>
        <taxon>Actinomycetota</taxon>
        <taxon>Actinomycetes</taxon>
        <taxon>Kitasatosporales</taxon>
        <taxon>Streptomycetaceae</taxon>
        <taxon>Streptomyces</taxon>
    </lineage>
</organism>
<dbReference type="AlphaFoldDB" id="A0A5B8JH08"/>
<dbReference type="KEGG" id="sqz:FQU76_11580"/>
<comment type="similarity">
    <text evidence="1 3">Belongs to the thiolase-like superfamily. Beta-ketoacyl-ACP synthases family.</text>
</comment>
<dbReference type="Gene3D" id="3.40.47.10">
    <property type="match status" value="1"/>
</dbReference>
<dbReference type="InterPro" id="IPR016039">
    <property type="entry name" value="Thiolase-like"/>
</dbReference>
<keyword evidence="6" id="KW-1185">Reference proteome</keyword>
<dbReference type="GO" id="GO:0004315">
    <property type="term" value="F:3-oxoacyl-[acyl-carrier-protein] synthase activity"/>
    <property type="evidence" value="ECO:0007669"/>
    <property type="project" value="TreeGrafter"/>
</dbReference>
<feature type="domain" description="Ketosynthase family 3 (KS3)" evidence="4">
    <location>
        <begin position="12"/>
        <end position="382"/>
    </location>
</feature>
<dbReference type="InterPro" id="IPR014031">
    <property type="entry name" value="Ketoacyl_synth_C"/>
</dbReference>
<evidence type="ECO:0000256" key="2">
    <source>
        <dbReference type="ARBA" id="ARBA00022679"/>
    </source>
</evidence>
<dbReference type="PANTHER" id="PTHR11712:SF336">
    <property type="entry name" value="3-OXOACYL-[ACYL-CARRIER-PROTEIN] SYNTHASE, MITOCHONDRIAL"/>
    <property type="match status" value="1"/>
</dbReference>
<gene>
    <name evidence="5" type="ORF">FQU76_11580</name>
</gene>
<proteinExistence type="inferred from homology"/>
<evidence type="ECO:0000259" key="4">
    <source>
        <dbReference type="PROSITE" id="PS52004"/>
    </source>
</evidence>
<evidence type="ECO:0000313" key="6">
    <source>
        <dbReference type="Proteomes" id="UP000320580"/>
    </source>
</evidence>
<dbReference type="Pfam" id="PF00109">
    <property type="entry name" value="ketoacyl-synt"/>
    <property type="match status" value="1"/>
</dbReference>
<dbReference type="OrthoDB" id="2523650at2"/>
<keyword evidence="2 3" id="KW-0808">Transferase</keyword>
<dbReference type="InterPro" id="IPR020841">
    <property type="entry name" value="PKS_Beta-ketoAc_synthase_dom"/>
</dbReference>
<reference evidence="5 6" key="1">
    <citation type="submission" date="2019-07" db="EMBL/GenBank/DDBJ databases">
        <authorList>
            <person name="Zhu P."/>
        </authorList>
    </citation>
    <scope>NUCLEOTIDE SEQUENCE [LARGE SCALE GENOMIC DNA]</scope>
    <source>
        <strain evidence="5 6">SSL-25</strain>
    </source>
</reference>